<keyword evidence="1" id="KW-1133">Transmembrane helix</keyword>
<dbReference type="Pfam" id="PF00646">
    <property type="entry name" value="F-box"/>
    <property type="match status" value="1"/>
</dbReference>
<keyword evidence="1" id="KW-0472">Membrane</keyword>
<gene>
    <name evidence="3" type="ORF">V5N11_035655</name>
</gene>
<feature type="transmembrane region" description="Helical" evidence="1">
    <location>
        <begin position="26"/>
        <end position="48"/>
    </location>
</feature>
<dbReference type="AlphaFoldDB" id="A0ABD1BNW2"/>
<evidence type="ECO:0000313" key="3">
    <source>
        <dbReference type="EMBL" id="KAL1218862.1"/>
    </source>
</evidence>
<protein>
    <submittedName>
        <fullName evidence="3">F-box protein</fullName>
    </submittedName>
</protein>
<dbReference type="PROSITE" id="PS50181">
    <property type="entry name" value="FBOX"/>
    <property type="match status" value="1"/>
</dbReference>
<dbReference type="PANTHER" id="PTHR31111">
    <property type="entry name" value="BNAA05G37150D PROTEIN-RELATED"/>
    <property type="match status" value="1"/>
</dbReference>
<organism evidence="3 4">
    <name type="scientific">Cardamine amara subsp. amara</name>
    <dbReference type="NCBI Taxonomy" id="228776"/>
    <lineage>
        <taxon>Eukaryota</taxon>
        <taxon>Viridiplantae</taxon>
        <taxon>Streptophyta</taxon>
        <taxon>Embryophyta</taxon>
        <taxon>Tracheophyta</taxon>
        <taxon>Spermatophyta</taxon>
        <taxon>Magnoliopsida</taxon>
        <taxon>eudicotyledons</taxon>
        <taxon>Gunneridae</taxon>
        <taxon>Pentapetalae</taxon>
        <taxon>rosids</taxon>
        <taxon>malvids</taxon>
        <taxon>Brassicales</taxon>
        <taxon>Brassicaceae</taxon>
        <taxon>Cardamineae</taxon>
        <taxon>Cardamine</taxon>
    </lineage>
</organism>
<dbReference type="PANTHER" id="PTHR31111:SF114">
    <property type="entry name" value="F-BOX ASSOCIATED UBIQUITINATION EFFECTOR FAMILY PROTEIN-RELATED"/>
    <property type="match status" value="1"/>
</dbReference>
<keyword evidence="4" id="KW-1185">Reference proteome</keyword>
<dbReference type="Proteomes" id="UP001558713">
    <property type="component" value="Unassembled WGS sequence"/>
</dbReference>
<name>A0ABD1BNW2_CARAN</name>
<evidence type="ECO:0000256" key="1">
    <source>
        <dbReference type="SAM" id="Phobius"/>
    </source>
</evidence>
<accession>A0ABD1BNW2</accession>
<evidence type="ECO:0000259" key="2">
    <source>
        <dbReference type="PROSITE" id="PS50181"/>
    </source>
</evidence>
<reference evidence="3 4" key="1">
    <citation type="submission" date="2024-04" db="EMBL/GenBank/DDBJ databases">
        <title>Genome assembly C_amara_ONT_v2.</title>
        <authorList>
            <person name="Yant L."/>
            <person name="Moore C."/>
            <person name="Slenker M."/>
        </authorList>
    </citation>
    <scope>NUCLEOTIDE SEQUENCE [LARGE SCALE GENOMIC DNA]</scope>
    <source>
        <tissue evidence="3">Leaf</tissue>
    </source>
</reference>
<evidence type="ECO:0000313" key="4">
    <source>
        <dbReference type="Proteomes" id="UP001558713"/>
    </source>
</evidence>
<sequence length="398" mass="46521">MKRQQNYWLNRRNGRKIIRRNKQSSASTYIGVTVTLPIDLIIEILLRLPAKSIANFRCVSKQWSSIIRRPNFTESFSKNSLSRPRLLFTFRIVSKWHFFSSPQPRISFDEKSVVATDYRMGYSRGQLIRMKIWQSVHGFIYLNYVARCKGKIDEVINVICNPCTGQHIYLPQVKGNNYYLRCFFGYDPIGKQFKVLCRTQNLFEHYQVLTLGTRELSWRKIECSFRHCSKKETNNAVCINGVIYYKALINNSSSTIVCFDVRSEKFSFIEIEKAMPLNLINYKGKLGVLLCFDYGSSLAEVWVLDDAKKVKWSKHTIVLPNPARKPINSIWATDTGEIAWASSRWTNPLYVYYYHLERQSVRRVEIKGIKDKVLIGGDHDHPNNFFAFTNHVENLMFL</sequence>
<dbReference type="CDD" id="cd22157">
    <property type="entry name" value="F-box_AtFBW1-like"/>
    <property type="match status" value="1"/>
</dbReference>
<proteinExistence type="predicted"/>
<dbReference type="SMART" id="SM00256">
    <property type="entry name" value="FBOX"/>
    <property type="match status" value="1"/>
</dbReference>
<comment type="caution">
    <text evidence="3">The sequence shown here is derived from an EMBL/GenBank/DDBJ whole genome shotgun (WGS) entry which is preliminary data.</text>
</comment>
<dbReference type="InterPro" id="IPR001810">
    <property type="entry name" value="F-box_dom"/>
</dbReference>
<feature type="domain" description="F-box" evidence="2">
    <location>
        <begin position="30"/>
        <end position="79"/>
    </location>
</feature>
<dbReference type="NCBIfam" id="TIGR01640">
    <property type="entry name" value="F_box_assoc_1"/>
    <property type="match status" value="1"/>
</dbReference>
<dbReference type="InterPro" id="IPR017451">
    <property type="entry name" value="F-box-assoc_interact_dom"/>
</dbReference>
<dbReference type="Gene3D" id="1.20.1280.50">
    <property type="match status" value="1"/>
</dbReference>
<dbReference type="InterPro" id="IPR013187">
    <property type="entry name" value="F-box-assoc_dom_typ3"/>
</dbReference>
<dbReference type="InterPro" id="IPR036047">
    <property type="entry name" value="F-box-like_dom_sf"/>
</dbReference>
<keyword evidence="1" id="KW-0812">Transmembrane</keyword>
<dbReference type="SUPFAM" id="SSF81383">
    <property type="entry name" value="F-box domain"/>
    <property type="match status" value="1"/>
</dbReference>
<dbReference type="Pfam" id="PF08268">
    <property type="entry name" value="FBA_3"/>
    <property type="match status" value="1"/>
</dbReference>
<dbReference type="EMBL" id="JBANAX010000195">
    <property type="protein sequence ID" value="KAL1218862.1"/>
    <property type="molecule type" value="Genomic_DNA"/>
</dbReference>